<comment type="caution">
    <text evidence="12">The sequence shown here is derived from an EMBL/GenBank/DDBJ whole genome shotgun (WGS) entry which is preliminary data.</text>
</comment>
<reference evidence="12" key="1">
    <citation type="submission" date="2019-11" db="EMBL/GenBank/DDBJ databases">
        <authorList>
            <person name="Liu Y."/>
            <person name="Hou J."/>
            <person name="Li T.-Q."/>
            <person name="Guan C.-H."/>
            <person name="Wu X."/>
            <person name="Wu H.-Z."/>
            <person name="Ling F."/>
            <person name="Zhang R."/>
            <person name="Shi X.-G."/>
            <person name="Ren J.-P."/>
            <person name="Chen E.-F."/>
            <person name="Sun J.-M."/>
        </authorList>
    </citation>
    <scope>NUCLEOTIDE SEQUENCE</scope>
    <source>
        <strain evidence="12">Adult_tree_wgs_1</strain>
        <tissue evidence="12">Leaves</tissue>
    </source>
</reference>
<dbReference type="PANTHER" id="PTHR13557:SF1">
    <property type="entry name" value="COILED-COIL DOMAIN-CONTAINING PROTEIN 86"/>
    <property type="match status" value="1"/>
</dbReference>
<evidence type="ECO:0000313" key="13">
    <source>
        <dbReference type="Proteomes" id="UP000626092"/>
    </source>
</evidence>
<keyword evidence="13" id="KW-1185">Reference proteome</keyword>
<dbReference type="Proteomes" id="UP000626092">
    <property type="component" value="Unassembled WGS sequence"/>
</dbReference>
<sequence>MDVDSNAPPSKRQAVPSSDNPNKPAYGNPTYNGVIAGRVSGRRWKQPRTRRSSAMHVKGATTSFEQRAKQKEVKRAYKERMVELKEEIRLNKVEKRKKREEREKRKKENVLRTGTKLQVITNPKTLKKIAKSKQRKQLKIEVQAKARIAKVIAICKDYGIYFTMDVLLSAASSSLWSVACLNFIVTTSVQVMVSL</sequence>
<keyword evidence="8" id="KW-0539">Nucleus</keyword>
<evidence type="ECO:0000256" key="11">
    <source>
        <dbReference type="SAM" id="MobiDB-lite"/>
    </source>
</evidence>
<evidence type="ECO:0000256" key="9">
    <source>
        <dbReference type="ARBA" id="ARBA00093307"/>
    </source>
</evidence>
<keyword evidence="7 10" id="KW-0175">Coiled coil</keyword>
<dbReference type="PANTHER" id="PTHR13557">
    <property type="entry name" value="COILED-COIL DOMAIN-CONTAINING PROTEIN 86"/>
    <property type="match status" value="1"/>
</dbReference>
<feature type="region of interest" description="Disordered" evidence="11">
    <location>
        <begin position="1"/>
        <end position="34"/>
    </location>
</feature>
<dbReference type="InterPro" id="IPR026570">
    <property type="entry name" value="CCDC86"/>
</dbReference>
<comment type="subcellular location">
    <subcellularLocation>
        <location evidence="1">Chromosome</location>
    </subcellularLocation>
    <subcellularLocation>
        <location evidence="2">Nucleus</location>
        <location evidence="2">Nucleolus</location>
    </subcellularLocation>
</comment>
<evidence type="ECO:0000256" key="1">
    <source>
        <dbReference type="ARBA" id="ARBA00004286"/>
    </source>
</evidence>
<dbReference type="AlphaFoldDB" id="A0A834LGC9"/>
<evidence type="ECO:0000256" key="7">
    <source>
        <dbReference type="ARBA" id="ARBA00023054"/>
    </source>
</evidence>
<evidence type="ECO:0000256" key="10">
    <source>
        <dbReference type="SAM" id="Coils"/>
    </source>
</evidence>
<protein>
    <recommendedName>
        <fullName evidence="3">Coiled-coil domain-containing protein 86</fullName>
    </recommendedName>
</protein>
<evidence type="ECO:0000256" key="8">
    <source>
        <dbReference type="ARBA" id="ARBA00023242"/>
    </source>
</evidence>
<dbReference type="EMBL" id="WJXA01000008">
    <property type="protein sequence ID" value="KAF7134696.1"/>
    <property type="molecule type" value="Genomic_DNA"/>
</dbReference>
<proteinExistence type="predicted"/>
<evidence type="ECO:0000256" key="4">
    <source>
        <dbReference type="ARBA" id="ARBA00022454"/>
    </source>
</evidence>
<dbReference type="GO" id="GO:0005730">
    <property type="term" value="C:nucleolus"/>
    <property type="evidence" value="ECO:0007669"/>
    <property type="project" value="UniProtKB-SubCell"/>
</dbReference>
<evidence type="ECO:0000313" key="12">
    <source>
        <dbReference type="EMBL" id="KAF7134696.1"/>
    </source>
</evidence>
<name>A0A834LGC9_RHOSS</name>
<keyword evidence="4" id="KW-0158">Chromosome</keyword>
<evidence type="ECO:0000256" key="2">
    <source>
        <dbReference type="ARBA" id="ARBA00004604"/>
    </source>
</evidence>
<evidence type="ECO:0000256" key="3">
    <source>
        <dbReference type="ARBA" id="ARBA00016738"/>
    </source>
</evidence>
<comment type="function">
    <text evidence="9">Required for proper chromosome segregation during mitosis and error-free mitotic progression.</text>
</comment>
<keyword evidence="6" id="KW-0164">Citrullination</keyword>
<accession>A0A834LGC9</accession>
<keyword evidence="5" id="KW-0597">Phosphoprotein</keyword>
<dbReference type="OrthoDB" id="781329at2759"/>
<gene>
    <name evidence="12" type="ORF">RHSIM_Rhsim08G0039300</name>
</gene>
<dbReference type="GO" id="GO:0005694">
    <property type="term" value="C:chromosome"/>
    <property type="evidence" value="ECO:0007669"/>
    <property type="project" value="UniProtKB-SubCell"/>
</dbReference>
<organism evidence="12 13">
    <name type="scientific">Rhododendron simsii</name>
    <name type="common">Sims's rhododendron</name>
    <dbReference type="NCBI Taxonomy" id="118357"/>
    <lineage>
        <taxon>Eukaryota</taxon>
        <taxon>Viridiplantae</taxon>
        <taxon>Streptophyta</taxon>
        <taxon>Embryophyta</taxon>
        <taxon>Tracheophyta</taxon>
        <taxon>Spermatophyta</taxon>
        <taxon>Magnoliopsida</taxon>
        <taxon>eudicotyledons</taxon>
        <taxon>Gunneridae</taxon>
        <taxon>Pentapetalae</taxon>
        <taxon>asterids</taxon>
        <taxon>Ericales</taxon>
        <taxon>Ericaceae</taxon>
        <taxon>Ericoideae</taxon>
        <taxon>Rhodoreae</taxon>
        <taxon>Rhododendron</taxon>
    </lineage>
</organism>
<evidence type="ECO:0000256" key="5">
    <source>
        <dbReference type="ARBA" id="ARBA00022553"/>
    </source>
</evidence>
<feature type="coiled-coil region" evidence="10">
    <location>
        <begin position="67"/>
        <end position="110"/>
    </location>
</feature>
<evidence type="ECO:0000256" key="6">
    <source>
        <dbReference type="ARBA" id="ARBA00022934"/>
    </source>
</evidence>